<dbReference type="RefSeq" id="WP_146854665.1">
    <property type="nucleotide sequence ID" value="NZ_BKAG01000054.1"/>
</dbReference>
<evidence type="ECO:0000313" key="1">
    <source>
        <dbReference type="EMBL" id="GEP45610.1"/>
    </source>
</evidence>
<dbReference type="AlphaFoldDB" id="A0A512MFU1"/>
<reference evidence="1 2" key="1">
    <citation type="submission" date="2019-07" db="EMBL/GenBank/DDBJ databases">
        <title>Whole genome shotgun sequence of Brevifollis gellanilyticus NBRC 108608.</title>
        <authorList>
            <person name="Hosoyama A."/>
            <person name="Uohara A."/>
            <person name="Ohji S."/>
            <person name="Ichikawa N."/>
        </authorList>
    </citation>
    <scope>NUCLEOTIDE SEQUENCE [LARGE SCALE GENOMIC DNA]</scope>
    <source>
        <strain evidence="1 2">NBRC 108608</strain>
    </source>
</reference>
<sequence>MNALPSSSLLASLDLASLDLDVPCDAELHNILFLLPAEPTIAPGVYASVMELARYFAKFAYVYVARTDQDEMRDDEFGVRFMKLGTSGLPSFGLLTRAFVFGDRALAELVACEHPEAEVYVMHPRLSVEELANALPMESK</sequence>
<proteinExistence type="predicted"/>
<dbReference type="Proteomes" id="UP000321577">
    <property type="component" value="Unassembled WGS sequence"/>
</dbReference>
<comment type="caution">
    <text evidence="1">The sequence shown here is derived from an EMBL/GenBank/DDBJ whole genome shotgun (WGS) entry which is preliminary data.</text>
</comment>
<dbReference type="EMBL" id="BKAG01000054">
    <property type="protein sequence ID" value="GEP45610.1"/>
    <property type="molecule type" value="Genomic_DNA"/>
</dbReference>
<protein>
    <submittedName>
        <fullName evidence="1">Uncharacterized protein</fullName>
    </submittedName>
</protein>
<evidence type="ECO:0000313" key="2">
    <source>
        <dbReference type="Proteomes" id="UP000321577"/>
    </source>
</evidence>
<gene>
    <name evidence="1" type="ORF">BGE01nite_49010</name>
</gene>
<organism evidence="1 2">
    <name type="scientific">Brevifollis gellanilyticus</name>
    <dbReference type="NCBI Taxonomy" id="748831"/>
    <lineage>
        <taxon>Bacteria</taxon>
        <taxon>Pseudomonadati</taxon>
        <taxon>Verrucomicrobiota</taxon>
        <taxon>Verrucomicrobiia</taxon>
        <taxon>Verrucomicrobiales</taxon>
        <taxon>Verrucomicrobiaceae</taxon>
    </lineage>
</organism>
<name>A0A512MFU1_9BACT</name>
<keyword evidence="2" id="KW-1185">Reference proteome</keyword>
<accession>A0A512MFU1</accession>